<sequence>MDSHHTEAEIQAAFQRAPGILKELTELGADLPYFVLFEDASGELVLGSGTVLKKVVDRAKELVHSERFKPCLPCLDNALDDKKTPHFHKIAIQFCCGLVNHSYTKEGG</sequence>
<protein>
    <submittedName>
        <fullName evidence="1">Uncharacterized protein</fullName>
    </submittedName>
</protein>
<accession>A0A0F9T1K4</accession>
<evidence type="ECO:0000313" key="1">
    <source>
        <dbReference type="EMBL" id="KKN68702.1"/>
    </source>
</evidence>
<comment type="caution">
    <text evidence="1">The sequence shown here is derived from an EMBL/GenBank/DDBJ whole genome shotgun (WGS) entry which is preliminary data.</text>
</comment>
<dbReference type="AlphaFoldDB" id="A0A0F9T1K4"/>
<dbReference type="EMBL" id="LAZR01000442">
    <property type="protein sequence ID" value="KKN68702.1"/>
    <property type="molecule type" value="Genomic_DNA"/>
</dbReference>
<proteinExistence type="predicted"/>
<organism evidence="1">
    <name type="scientific">marine sediment metagenome</name>
    <dbReference type="NCBI Taxonomy" id="412755"/>
    <lineage>
        <taxon>unclassified sequences</taxon>
        <taxon>metagenomes</taxon>
        <taxon>ecological metagenomes</taxon>
    </lineage>
</organism>
<name>A0A0F9T1K4_9ZZZZ</name>
<reference evidence="1" key="1">
    <citation type="journal article" date="2015" name="Nature">
        <title>Complex archaea that bridge the gap between prokaryotes and eukaryotes.</title>
        <authorList>
            <person name="Spang A."/>
            <person name="Saw J.H."/>
            <person name="Jorgensen S.L."/>
            <person name="Zaremba-Niedzwiedzka K."/>
            <person name="Martijn J."/>
            <person name="Lind A.E."/>
            <person name="van Eijk R."/>
            <person name="Schleper C."/>
            <person name="Guy L."/>
            <person name="Ettema T.J."/>
        </authorList>
    </citation>
    <scope>NUCLEOTIDE SEQUENCE</scope>
</reference>
<gene>
    <name evidence="1" type="ORF">LCGC14_0448930</name>
</gene>